<feature type="chain" id="PRO_5022804564" description="Secreted protein" evidence="1">
    <location>
        <begin position="22"/>
        <end position="66"/>
    </location>
</feature>
<proteinExistence type="predicted"/>
<evidence type="ECO:0000313" key="2">
    <source>
        <dbReference type="EMBL" id="MPC74317.1"/>
    </source>
</evidence>
<reference evidence="2 3" key="1">
    <citation type="submission" date="2019-05" db="EMBL/GenBank/DDBJ databases">
        <title>Another draft genome of Portunus trituberculatus and its Hox gene families provides insights of decapod evolution.</title>
        <authorList>
            <person name="Jeong J.-H."/>
            <person name="Song I."/>
            <person name="Kim S."/>
            <person name="Choi T."/>
            <person name="Kim D."/>
            <person name="Ryu S."/>
            <person name="Kim W."/>
        </authorList>
    </citation>
    <scope>NUCLEOTIDE SEQUENCE [LARGE SCALE GENOMIC DNA]</scope>
    <source>
        <tissue evidence="2">Muscle</tissue>
    </source>
</reference>
<comment type="caution">
    <text evidence="2">The sequence shown here is derived from an EMBL/GenBank/DDBJ whole genome shotgun (WGS) entry which is preliminary data.</text>
</comment>
<keyword evidence="3" id="KW-1185">Reference proteome</keyword>
<dbReference type="EMBL" id="VSRR010038693">
    <property type="protein sequence ID" value="MPC74317.1"/>
    <property type="molecule type" value="Genomic_DNA"/>
</dbReference>
<evidence type="ECO:0000256" key="1">
    <source>
        <dbReference type="SAM" id="SignalP"/>
    </source>
</evidence>
<dbReference type="Proteomes" id="UP000324222">
    <property type="component" value="Unassembled WGS sequence"/>
</dbReference>
<sequence>MQRCVFVVLILICASSAYVQCANIATGYPEPRECTLVCAWEDEVGAGGRWEPIIVRQPGLNGVWQS</sequence>
<accession>A0A5B7HYI9</accession>
<evidence type="ECO:0008006" key="4">
    <source>
        <dbReference type="Google" id="ProtNLM"/>
    </source>
</evidence>
<feature type="signal peptide" evidence="1">
    <location>
        <begin position="1"/>
        <end position="21"/>
    </location>
</feature>
<organism evidence="2 3">
    <name type="scientific">Portunus trituberculatus</name>
    <name type="common">Swimming crab</name>
    <name type="synonym">Neptunus trituberculatus</name>
    <dbReference type="NCBI Taxonomy" id="210409"/>
    <lineage>
        <taxon>Eukaryota</taxon>
        <taxon>Metazoa</taxon>
        <taxon>Ecdysozoa</taxon>
        <taxon>Arthropoda</taxon>
        <taxon>Crustacea</taxon>
        <taxon>Multicrustacea</taxon>
        <taxon>Malacostraca</taxon>
        <taxon>Eumalacostraca</taxon>
        <taxon>Eucarida</taxon>
        <taxon>Decapoda</taxon>
        <taxon>Pleocyemata</taxon>
        <taxon>Brachyura</taxon>
        <taxon>Eubrachyura</taxon>
        <taxon>Portunoidea</taxon>
        <taxon>Portunidae</taxon>
        <taxon>Portuninae</taxon>
        <taxon>Portunus</taxon>
    </lineage>
</organism>
<protein>
    <recommendedName>
        <fullName evidence="4">Secreted protein</fullName>
    </recommendedName>
</protein>
<name>A0A5B7HYI9_PORTR</name>
<gene>
    <name evidence="2" type="ORF">E2C01_068674</name>
</gene>
<dbReference type="AlphaFoldDB" id="A0A5B7HYI9"/>
<keyword evidence="1" id="KW-0732">Signal</keyword>
<evidence type="ECO:0000313" key="3">
    <source>
        <dbReference type="Proteomes" id="UP000324222"/>
    </source>
</evidence>